<evidence type="ECO:0000313" key="3">
    <source>
        <dbReference type="Proteomes" id="UP001500191"/>
    </source>
</evidence>
<evidence type="ECO:0000256" key="1">
    <source>
        <dbReference type="SAM" id="MobiDB-lite"/>
    </source>
</evidence>
<proteinExistence type="predicted"/>
<evidence type="ECO:0000313" key="2">
    <source>
        <dbReference type="EMBL" id="GAA0504106.1"/>
    </source>
</evidence>
<accession>A0ABP3LNB5</accession>
<feature type="compositionally biased region" description="Pro residues" evidence="1">
    <location>
        <begin position="74"/>
        <end position="86"/>
    </location>
</feature>
<gene>
    <name evidence="2" type="ORF">GCM10008937_09600</name>
</gene>
<name>A0ABP3LNB5_9DEIO</name>
<reference evidence="3" key="1">
    <citation type="journal article" date="2019" name="Int. J. Syst. Evol. Microbiol.">
        <title>The Global Catalogue of Microorganisms (GCM) 10K type strain sequencing project: providing services to taxonomists for standard genome sequencing and annotation.</title>
        <authorList>
            <consortium name="The Broad Institute Genomics Platform"/>
            <consortium name="The Broad Institute Genome Sequencing Center for Infectious Disease"/>
            <person name="Wu L."/>
            <person name="Ma J."/>
        </authorList>
    </citation>
    <scope>NUCLEOTIDE SEQUENCE [LARGE SCALE GENOMIC DNA]</scope>
    <source>
        <strain evidence="3">JCM 14368</strain>
    </source>
</reference>
<feature type="region of interest" description="Disordered" evidence="1">
    <location>
        <begin position="57"/>
        <end position="86"/>
    </location>
</feature>
<dbReference type="Proteomes" id="UP001500191">
    <property type="component" value="Unassembled WGS sequence"/>
</dbReference>
<organism evidence="2 3">
    <name type="scientific">Deinococcus depolymerans</name>
    <dbReference type="NCBI Taxonomy" id="392408"/>
    <lineage>
        <taxon>Bacteria</taxon>
        <taxon>Thermotogati</taxon>
        <taxon>Deinococcota</taxon>
        <taxon>Deinococci</taxon>
        <taxon>Deinococcales</taxon>
        <taxon>Deinococcaceae</taxon>
        <taxon>Deinococcus</taxon>
    </lineage>
</organism>
<keyword evidence="3" id="KW-1185">Reference proteome</keyword>
<sequence length="86" mass="8759">MSGTRAGAYNVTAPGVTCTATVRRRALRLITTGTPATSHAVMGTGKRMARPGVVRAVTSGGKEGRGASGFSDDAPPPPPRPVQSRL</sequence>
<dbReference type="EMBL" id="BAAADB010000007">
    <property type="protein sequence ID" value="GAA0504106.1"/>
    <property type="molecule type" value="Genomic_DNA"/>
</dbReference>
<comment type="caution">
    <text evidence="2">The sequence shown here is derived from an EMBL/GenBank/DDBJ whole genome shotgun (WGS) entry which is preliminary data.</text>
</comment>
<protein>
    <submittedName>
        <fullName evidence="2">Uncharacterized protein</fullName>
    </submittedName>
</protein>